<dbReference type="GO" id="GO:0004823">
    <property type="term" value="F:leucine-tRNA ligase activity"/>
    <property type="evidence" value="ECO:0007669"/>
    <property type="project" value="UniProtKB-EC"/>
</dbReference>
<dbReference type="Gene3D" id="3.40.50.620">
    <property type="entry name" value="HUPs"/>
    <property type="match status" value="1"/>
</dbReference>
<dbReference type="SUPFAM" id="SSF52374">
    <property type="entry name" value="Nucleotidylyl transferase"/>
    <property type="match status" value="1"/>
</dbReference>
<accession>A0A5J4P4Q7</accession>
<comment type="caution">
    <text evidence="1">The sequence shown here is derived from an EMBL/GenBank/DDBJ whole genome shotgun (WGS) entry which is preliminary data.</text>
</comment>
<organism evidence="1">
    <name type="scientific">termite gut metagenome</name>
    <dbReference type="NCBI Taxonomy" id="433724"/>
    <lineage>
        <taxon>unclassified sequences</taxon>
        <taxon>metagenomes</taxon>
        <taxon>organismal metagenomes</taxon>
    </lineage>
</organism>
<sequence>MDYNFKDIEKKWQKQWKERKTYLVREDESKPKYYVLNM</sequence>
<dbReference type="EC" id="6.1.1.4" evidence="1"/>
<keyword evidence="1" id="KW-0436">Ligase</keyword>
<dbReference type="EMBL" id="SNRY01011604">
    <property type="protein sequence ID" value="KAA6304326.1"/>
    <property type="molecule type" value="Genomic_DNA"/>
</dbReference>
<proteinExistence type="predicted"/>
<gene>
    <name evidence="1" type="ORF">EZS27_044026</name>
</gene>
<dbReference type="InterPro" id="IPR014729">
    <property type="entry name" value="Rossmann-like_a/b/a_fold"/>
</dbReference>
<reference evidence="1" key="1">
    <citation type="submission" date="2019-03" db="EMBL/GenBank/DDBJ databases">
        <title>Single cell metagenomics reveals metabolic interactions within the superorganism composed of flagellate Streblomastix strix and complex community of Bacteroidetes bacteria on its surface.</title>
        <authorList>
            <person name="Treitli S.C."/>
            <person name="Kolisko M."/>
            <person name="Husnik F."/>
            <person name="Keeling P."/>
            <person name="Hampl V."/>
        </authorList>
    </citation>
    <scope>NUCLEOTIDE SEQUENCE</scope>
    <source>
        <strain evidence="1">STM</strain>
    </source>
</reference>
<protein>
    <submittedName>
        <fullName evidence="1">Leucine--tRNA ligase</fullName>
        <ecNumber evidence="1">6.1.1.4</ecNumber>
    </submittedName>
</protein>
<feature type="non-terminal residue" evidence="1">
    <location>
        <position position="38"/>
    </location>
</feature>
<name>A0A5J4P4Q7_9ZZZZ</name>
<dbReference type="AlphaFoldDB" id="A0A5J4P4Q7"/>
<evidence type="ECO:0000313" key="1">
    <source>
        <dbReference type="EMBL" id="KAA6304326.1"/>
    </source>
</evidence>